<evidence type="ECO:0000313" key="1">
    <source>
        <dbReference type="EMBL" id="MBK0384239.1"/>
    </source>
</evidence>
<keyword evidence="2" id="KW-1185">Reference proteome</keyword>
<accession>A0ABS1BMX4</accession>
<name>A0ABS1BMX4_9SPHI</name>
<organism evidence="1 2">
    <name type="scientific">Pedobacter segetis</name>
    <dbReference type="NCBI Taxonomy" id="2793069"/>
    <lineage>
        <taxon>Bacteria</taxon>
        <taxon>Pseudomonadati</taxon>
        <taxon>Bacteroidota</taxon>
        <taxon>Sphingobacteriia</taxon>
        <taxon>Sphingobacteriales</taxon>
        <taxon>Sphingobacteriaceae</taxon>
        <taxon>Pedobacter</taxon>
    </lineage>
</organism>
<dbReference type="EMBL" id="JAEHFY010000025">
    <property type="protein sequence ID" value="MBK0384239.1"/>
    <property type="molecule type" value="Genomic_DNA"/>
</dbReference>
<protein>
    <submittedName>
        <fullName evidence="1">Uncharacterized protein</fullName>
    </submittedName>
</protein>
<dbReference type="Proteomes" id="UP000660024">
    <property type="component" value="Unassembled WGS sequence"/>
</dbReference>
<proteinExistence type="predicted"/>
<dbReference type="RefSeq" id="WP_200587753.1">
    <property type="nucleotide sequence ID" value="NZ_JAEHFY010000025.1"/>
</dbReference>
<comment type="caution">
    <text evidence="1">The sequence shown here is derived from an EMBL/GenBank/DDBJ whole genome shotgun (WGS) entry which is preliminary data.</text>
</comment>
<sequence>MKNDLTRIPSNFDSELLSILKSDIQEQRSKVKAKLISMATKAYDNELLNILREDLNFLKSQICNASHGLAQAS</sequence>
<reference evidence="1 2" key="1">
    <citation type="submission" date="2020-12" db="EMBL/GenBank/DDBJ databases">
        <title>Bacterial novel species Pedobacter sp. SD-b isolated from soil.</title>
        <authorList>
            <person name="Jung H.-Y."/>
        </authorList>
    </citation>
    <scope>NUCLEOTIDE SEQUENCE [LARGE SCALE GENOMIC DNA]</scope>
    <source>
        <strain evidence="1 2">SD-b</strain>
    </source>
</reference>
<evidence type="ECO:0000313" key="2">
    <source>
        <dbReference type="Proteomes" id="UP000660024"/>
    </source>
</evidence>
<gene>
    <name evidence="1" type="ORF">I5M32_14825</name>
</gene>